<dbReference type="InterPro" id="IPR042204">
    <property type="entry name" value="2Fe-2S-bd_N"/>
</dbReference>
<keyword evidence="1" id="KW-0560">Oxidoreductase</keyword>
<accession>A0ABP7DIK2</accession>
<keyword evidence="3" id="KW-1185">Reference proteome</keyword>
<organism evidence="2 3">
    <name type="scientific">Oceanisphaera sediminis</name>
    <dbReference type="NCBI Taxonomy" id="981381"/>
    <lineage>
        <taxon>Bacteria</taxon>
        <taxon>Pseudomonadati</taxon>
        <taxon>Pseudomonadota</taxon>
        <taxon>Gammaproteobacteria</taxon>
        <taxon>Aeromonadales</taxon>
        <taxon>Aeromonadaceae</taxon>
        <taxon>Oceanisphaera</taxon>
    </lineage>
</organism>
<evidence type="ECO:0000313" key="3">
    <source>
        <dbReference type="Proteomes" id="UP001501479"/>
    </source>
</evidence>
<dbReference type="RefSeq" id="WP_344962934.1">
    <property type="nucleotide sequence ID" value="NZ_BAABDS010000010.1"/>
</dbReference>
<proteinExistence type="predicted"/>
<gene>
    <name evidence="2" type="ORF">GCM10022421_09660</name>
</gene>
<dbReference type="Pfam" id="PF13510">
    <property type="entry name" value="Fer2_4"/>
    <property type="match status" value="1"/>
</dbReference>
<dbReference type="EMBL" id="BAABDS010000010">
    <property type="protein sequence ID" value="GAA3704886.1"/>
    <property type="molecule type" value="Genomic_DNA"/>
</dbReference>
<sequence>MFKDVSQQPRPLLTFYVDEQPRQVPSGYTVAAALLALGYKANRASPVSGSPRGPYCMMGVCFECLVEIDGIPNRQGCLTEVRPEMHIRLPLQKEQGVWEEGDDGC</sequence>
<protein>
    <submittedName>
        <fullName evidence="2">(2Fe-2S)-binding protein</fullName>
    </submittedName>
</protein>
<comment type="caution">
    <text evidence="2">The sequence shown here is derived from an EMBL/GenBank/DDBJ whole genome shotgun (WGS) entry which is preliminary data.</text>
</comment>
<dbReference type="Proteomes" id="UP001501479">
    <property type="component" value="Unassembled WGS sequence"/>
</dbReference>
<evidence type="ECO:0000313" key="2">
    <source>
        <dbReference type="EMBL" id="GAA3704886.1"/>
    </source>
</evidence>
<dbReference type="InterPro" id="IPR036010">
    <property type="entry name" value="2Fe-2S_ferredoxin-like_sf"/>
</dbReference>
<reference evidence="3" key="1">
    <citation type="journal article" date="2019" name="Int. J. Syst. Evol. Microbiol.">
        <title>The Global Catalogue of Microorganisms (GCM) 10K type strain sequencing project: providing services to taxonomists for standard genome sequencing and annotation.</title>
        <authorList>
            <consortium name="The Broad Institute Genomics Platform"/>
            <consortium name="The Broad Institute Genome Sequencing Center for Infectious Disease"/>
            <person name="Wu L."/>
            <person name="Ma J."/>
        </authorList>
    </citation>
    <scope>NUCLEOTIDE SEQUENCE [LARGE SCALE GENOMIC DNA]</scope>
    <source>
        <strain evidence="3">JCM 17329</strain>
    </source>
</reference>
<name>A0ABP7DIK2_9GAMM</name>
<evidence type="ECO:0000256" key="1">
    <source>
        <dbReference type="ARBA" id="ARBA00023002"/>
    </source>
</evidence>
<dbReference type="Gene3D" id="3.10.20.440">
    <property type="entry name" value="2Fe-2S iron-sulphur cluster binding domain, sarcosine oxidase, alpha subunit, N-terminal domain"/>
    <property type="match status" value="1"/>
</dbReference>
<dbReference type="SUPFAM" id="SSF54292">
    <property type="entry name" value="2Fe-2S ferredoxin-like"/>
    <property type="match status" value="1"/>
</dbReference>